<dbReference type="InterPro" id="IPR000477">
    <property type="entry name" value="RT_dom"/>
</dbReference>
<feature type="non-terminal residue" evidence="2">
    <location>
        <position position="1"/>
    </location>
</feature>
<dbReference type="Gene3D" id="3.30.70.270">
    <property type="match status" value="1"/>
</dbReference>
<sequence length="80" mass="9207">NSPYAAPITLQPKKDGSLRFCVDFRELNAVTVRDVYPIPRIDDTLDQLQHAKYFSSMDLRSGFWQIELDPTSRDKTAFIS</sequence>
<dbReference type="Proteomes" id="UP000663873">
    <property type="component" value="Unassembled WGS sequence"/>
</dbReference>
<dbReference type="PANTHER" id="PTHR24559">
    <property type="entry name" value="TRANSPOSON TY3-I GAG-POL POLYPROTEIN"/>
    <property type="match status" value="1"/>
</dbReference>
<comment type="caution">
    <text evidence="2">The sequence shown here is derived from an EMBL/GenBank/DDBJ whole genome shotgun (WGS) entry which is preliminary data.</text>
</comment>
<gene>
    <name evidence="2" type="ORF">UJA718_LOCUS48347</name>
</gene>
<evidence type="ECO:0000259" key="1">
    <source>
        <dbReference type="PROSITE" id="PS50878"/>
    </source>
</evidence>
<dbReference type="Gene3D" id="3.10.10.10">
    <property type="entry name" value="HIV Type 1 Reverse Transcriptase, subunit A, domain 1"/>
    <property type="match status" value="1"/>
</dbReference>
<dbReference type="Pfam" id="PF00078">
    <property type="entry name" value="RVT_1"/>
    <property type="match status" value="1"/>
</dbReference>
<accession>A0A821YH89</accession>
<organism evidence="2 3">
    <name type="scientific">Rotaria socialis</name>
    <dbReference type="NCBI Taxonomy" id="392032"/>
    <lineage>
        <taxon>Eukaryota</taxon>
        <taxon>Metazoa</taxon>
        <taxon>Spiralia</taxon>
        <taxon>Gnathifera</taxon>
        <taxon>Rotifera</taxon>
        <taxon>Eurotatoria</taxon>
        <taxon>Bdelloidea</taxon>
        <taxon>Philodinida</taxon>
        <taxon>Philodinidae</taxon>
        <taxon>Rotaria</taxon>
    </lineage>
</organism>
<dbReference type="SUPFAM" id="SSF56672">
    <property type="entry name" value="DNA/RNA polymerases"/>
    <property type="match status" value="1"/>
</dbReference>
<reference evidence="2" key="1">
    <citation type="submission" date="2021-02" db="EMBL/GenBank/DDBJ databases">
        <authorList>
            <person name="Nowell W R."/>
        </authorList>
    </citation>
    <scope>NUCLEOTIDE SEQUENCE</scope>
</reference>
<dbReference type="CDD" id="cd01647">
    <property type="entry name" value="RT_LTR"/>
    <property type="match status" value="1"/>
</dbReference>
<protein>
    <recommendedName>
        <fullName evidence="1">Reverse transcriptase domain-containing protein</fullName>
    </recommendedName>
</protein>
<dbReference type="PROSITE" id="PS50878">
    <property type="entry name" value="RT_POL"/>
    <property type="match status" value="1"/>
</dbReference>
<evidence type="ECO:0000313" key="3">
    <source>
        <dbReference type="Proteomes" id="UP000663873"/>
    </source>
</evidence>
<keyword evidence="3" id="KW-1185">Reference proteome</keyword>
<dbReference type="InterPro" id="IPR043502">
    <property type="entry name" value="DNA/RNA_pol_sf"/>
</dbReference>
<feature type="domain" description="Reverse transcriptase" evidence="1">
    <location>
        <begin position="1"/>
        <end position="80"/>
    </location>
</feature>
<dbReference type="PANTHER" id="PTHR24559:SF444">
    <property type="entry name" value="REVERSE TRANSCRIPTASE DOMAIN-CONTAINING PROTEIN"/>
    <property type="match status" value="1"/>
</dbReference>
<dbReference type="InterPro" id="IPR053134">
    <property type="entry name" value="RNA-dir_DNA_polymerase"/>
</dbReference>
<evidence type="ECO:0000313" key="2">
    <source>
        <dbReference type="EMBL" id="CAF4962979.1"/>
    </source>
</evidence>
<feature type="non-terminal residue" evidence="2">
    <location>
        <position position="80"/>
    </location>
</feature>
<name>A0A821YH89_9BILA</name>
<dbReference type="EMBL" id="CAJOBP010096210">
    <property type="protein sequence ID" value="CAF4962979.1"/>
    <property type="molecule type" value="Genomic_DNA"/>
</dbReference>
<proteinExistence type="predicted"/>
<dbReference type="InterPro" id="IPR043128">
    <property type="entry name" value="Rev_trsase/Diguanyl_cyclase"/>
</dbReference>
<dbReference type="AlphaFoldDB" id="A0A821YH89"/>